<evidence type="ECO:0000256" key="1">
    <source>
        <dbReference type="ARBA" id="ARBA00011970"/>
    </source>
</evidence>
<keyword evidence="3" id="KW-0808">Transferase</keyword>
<dbReference type="InterPro" id="IPR007657">
    <property type="entry name" value="Glycosyltransferase_61"/>
</dbReference>
<name>A0ABM1EID4_PRICU</name>
<dbReference type="GeneID" id="106812571"/>
<comment type="catalytic activity">
    <reaction evidence="9">
        <text>L-seryl-[protein] + UDP-N-acetyl-alpha-D-glucosamine = 3-O-(N-acetyl-beta-D-glucosaminyl)-L-seryl-[protein] + UDP + H(+)</text>
        <dbReference type="Rhea" id="RHEA:48904"/>
        <dbReference type="Rhea" id="RHEA-COMP:9863"/>
        <dbReference type="Rhea" id="RHEA-COMP:12251"/>
        <dbReference type="ChEBI" id="CHEBI:15378"/>
        <dbReference type="ChEBI" id="CHEBI:29999"/>
        <dbReference type="ChEBI" id="CHEBI:57705"/>
        <dbReference type="ChEBI" id="CHEBI:58223"/>
        <dbReference type="ChEBI" id="CHEBI:90838"/>
        <dbReference type="EC" id="2.4.1.255"/>
    </reaction>
</comment>
<dbReference type="Pfam" id="PF04577">
    <property type="entry name" value="Glyco_transf_61"/>
    <property type="match status" value="1"/>
</dbReference>
<dbReference type="RefSeq" id="XP_014671955.1">
    <property type="nucleotide sequence ID" value="XM_014816469.1"/>
</dbReference>
<feature type="signal peptide" evidence="12">
    <location>
        <begin position="1"/>
        <end position="16"/>
    </location>
</feature>
<evidence type="ECO:0000256" key="2">
    <source>
        <dbReference type="ARBA" id="ARBA00022676"/>
    </source>
</evidence>
<dbReference type="EC" id="2.4.1.255" evidence="1"/>
<evidence type="ECO:0000256" key="7">
    <source>
        <dbReference type="ARBA" id="ARBA00040944"/>
    </source>
</evidence>
<organism evidence="14 15">
    <name type="scientific">Priapulus caudatus</name>
    <name type="common">Priapulid worm</name>
    <dbReference type="NCBI Taxonomy" id="37621"/>
    <lineage>
        <taxon>Eukaryota</taxon>
        <taxon>Metazoa</taxon>
        <taxon>Ecdysozoa</taxon>
        <taxon>Scalidophora</taxon>
        <taxon>Priapulida</taxon>
        <taxon>Priapulimorpha</taxon>
        <taxon>Priapulimorphida</taxon>
        <taxon>Priapulidae</taxon>
        <taxon>Priapulus</taxon>
    </lineage>
</organism>
<sequence>MVLLLLLVIAVSVGQANMIYDVNLPAELMPYWFHTNPKAAEACKQDEQCAYAELLKTSNASVCWGYEDDCTEDHQYSHPKCDGQFISKGSSIHNKVDQVSTFYKTADFGYVKKKMESLTVVCQPEHEGDSILTCAEHTRYCRATNIYFDLTKLNSKSRKTRYQENIFAKGDVGGRCKLKKNVLRNMGSHKSPLQSWYAELEMYTSLDYLPIQDGRCDIVIDKPTFIVKLDAGVSLYHHFCDFINLYQSMHMNNSFSTDVTIVMWDTSSWDYADFFVDTWRAFTDYNIVHLRQLDGKKVCFKDVVFPLLARMRYGLYYNMPLVHGCNGSGVFHSFNRFLLHRLEIKRNIPIPGKVRVTVLQRNTRYRNVLNQVALVEALERDAQLLVTLVEYNTSVPFLDQMQQSQMSDVFIGMHGSGLAHLLFQPDWGVLFELYNCGDSYCYSDLSNLRGVKYMTWEDESKVTQQDKGHHPTLGAHQKFTNYEFDVDEFVRMVNKAKLYVLSHPTYVAAVATAQPPTTHGEREQTTADVDNKDEL</sequence>
<keyword evidence="4 12" id="KW-0732">Signal</keyword>
<keyword evidence="6" id="KW-0325">Glycoprotein</keyword>
<accession>A0ABM1EID4</accession>
<keyword evidence="5" id="KW-0256">Endoplasmic reticulum</keyword>
<gene>
    <name evidence="15" type="primary">LOC106812571</name>
</gene>
<feature type="chain" id="PRO_5045626380" description="EGF domain-specific O-linked N-acetylglucosamine transferase" evidence="12">
    <location>
        <begin position="17"/>
        <end position="535"/>
    </location>
</feature>
<evidence type="ECO:0000256" key="11">
    <source>
        <dbReference type="SAM" id="MobiDB-lite"/>
    </source>
</evidence>
<dbReference type="PANTHER" id="PTHR20961:SF148">
    <property type="entry name" value="EGF DOMAIN-SPECIFIC O-LINKED N-ACETYLGLUCOSAMINE TRANSFERASE"/>
    <property type="match status" value="1"/>
</dbReference>
<feature type="domain" description="Glycosyltransferase 61 catalytic" evidence="13">
    <location>
        <begin position="323"/>
        <end position="426"/>
    </location>
</feature>
<evidence type="ECO:0000256" key="12">
    <source>
        <dbReference type="SAM" id="SignalP"/>
    </source>
</evidence>
<evidence type="ECO:0000313" key="14">
    <source>
        <dbReference type="Proteomes" id="UP000695022"/>
    </source>
</evidence>
<evidence type="ECO:0000256" key="6">
    <source>
        <dbReference type="ARBA" id="ARBA00023180"/>
    </source>
</evidence>
<feature type="compositionally biased region" description="Basic and acidic residues" evidence="11">
    <location>
        <begin position="519"/>
        <end position="535"/>
    </location>
</feature>
<dbReference type="InterPro" id="IPR049625">
    <property type="entry name" value="Glyco_transf_61_cat"/>
</dbReference>
<keyword evidence="2" id="KW-0328">Glycosyltransferase</keyword>
<dbReference type="PANTHER" id="PTHR20961">
    <property type="entry name" value="GLYCOSYLTRANSFERASE"/>
    <property type="match status" value="1"/>
</dbReference>
<comment type="catalytic activity">
    <reaction evidence="10">
        <text>L-threonyl-[protein] + UDP-N-acetyl-alpha-D-glucosamine = 3-O-(N-acetyl-beta-D-glucosaminyl)-L-threonyl-[protein] + UDP + H(+)</text>
        <dbReference type="Rhea" id="RHEA:48908"/>
        <dbReference type="Rhea" id="RHEA-COMP:11060"/>
        <dbReference type="Rhea" id="RHEA-COMP:12252"/>
        <dbReference type="ChEBI" id="CHEBI:15378"/>
        <dbReference type="ChEBI" id="CHEBI:30013"/>
        <dbReference type="ChEBI" id="CHEBI:57705"/>
        <dbReference type="ChEBI" id="CHEBI:58223"/>
        <dbReference type="ChEBI" id="CHEBI:90840"/>
        <dbReference type="EC" id="2.4.1.255"/>
    </reaction>
</comment>
<keyword evidence="14" id="KW-1185">Reference proteome</keyword>
<evidence type="ECO:0000256" key="4">
    <source>
        <dbReference type="ARBA" id="ARBA00022729"/>
    </source>
</evidence>
<evidence type="ECO:0000256" key="5">
    <source>
        <dbReference type="ARBA" id="ARBA00022824"/>
    </source>
</evidence>
<evidence type="ECO:0000313" key="15">
    <source>
        <dbReference type="RefSeq" id="XP_014671955.1"/>
    </source>
</evidence>
<evidence type="ECO:0000259" key="13">
    <source>
        <dbReference type="Pfam" id="PF04577"/>
    </source>
</evidence>
<evidence type="ECO:0000256" key="8">
    <source>
        <dbReference type="ARBA" id="ARBA00042574"/>
    </source>
</evidence>
<dbReference type="Proteomes" id="UP000695022">
    <property type="component" value="Unplaced"/>
</dbReference>
<feature type="region of interest" description="Disordered" evidence="11">
    <location>
        <begin position="513"/>
        <end position="535"/>
    </location>
</feature>
<protein>
    <recommendedName>
        <fullName evidence="7">EGF domain-specific O-linked N-acetylglucosamine transferase</fullName>
        <ecNumber evidence="1">2.4.1.255</ecNumber>
    </recommendedName>
    <alternativeName>
        <fullName evidence="8">Extracellular O-linked N-acetylglucosamine transferase</fullName>
    </alternativeName>
</protein>
<evidence type="ECO:0000256" key="10">
    <source>
        <dbReference type="ARBA" id="ARBA00049432"/>
    </source>
</evidence>
<evidence type="ECO:0000256" key="3">
    <source>
        <dbReference type="ARBA" id="ARBA00022679"/>
    </source>
</evidence>
<reference evidence="15" key="1">
    <citation type="submission" date="2025-08" db="UniProtKB">
        <authorList>
            <consortium name="RefSeq"/>
        </authorList>
    </citation>
    <scope>IDENTIFICATION</scope>
</reference>
<proteinExistence type="predicted"/>
<evidence type="ECO:0000256" key="9">
    <source>
        <dbReference type="ARBA" id="ARBA00048317"/>
    </source>
</evidence>